<dbReference type="OMA" id="CIATHIA"/>
<dbReference type="OrthoDB" id="408373at2759"/>
<dbReference type="InterPro" id="IPR029058">
    <property type="entry name" value="AB_hydrolase_fold"/>
</dbReference>
<proteinExistence type="predicted"/>
<dbReference type="Gene3D" id="3.40.50.1820">
    <property type="entry name" value="alpha/beta hydrolase"/>
    <property type="match status" value="1"/>
</dbReference>
<reference evidence="1" key="1">
    <citation type="submission" date="2022-10" db="EMBL/GenBank/DDBJ databases">
        <title>Novel sulphate-reducing endosymbionts in the free-living metamonad Anaeramoeba.</title>
        <authorList>
            <person name="Jerlstrom-Hultqvist J."/>
            <person name="Cepicka I."/>
            <person name="Gallot-Lavallee L."/>
            <person name="Salas-Leiva D."/>
            <person name="Curtis B.A."/>
            <person name="Zahonova K."/>
            <person name="Pipaliya S."/>
            <person name="Dacks J."/>
            <person name="Roger A.J."/>
        </authorList>
    </citation>
    <scope>NUCLEOTIDE SEQUENCE</scope>
    <source>
        <strain evidence="1">BMAN</strain>
    </source>
</reference>
<name>A0A9Q0R4M0_ANAIG</name>
<evidence type="ECO:0000313" key="1">
    <source>
        <dbReference type="EMBL" id="KAJ5066056.1"/>
    </source>
</evidence>
<evidence type="ECO:0000313" key="2">
    <source>
        <dbReference type="Proteomes" id="UP001149090"/>
    </source>
</evidence>
<comment type="caution">
    <text evidence="1">The sequence shown here is derived from an EMBL/GenBank/DDBJ whole genome shotgun (WGS) entry which is preliminary data.</text>
</comment>
<organism evidence="1 2">
    <name type="scientific">Anaeramoeba ignava</name>
    <name type="common">Anaerobic marine amoeba</name>
    <dbReference type="NCBI Taxonomy" id="1746090"/>
    <lineage>
        <taxon>Eukaryota</taxon>
        <taxon>Metamonada</taxon>
        <taxon>Anaeramoebidae</taxon>
        <taxon>Anaeramoeba</taxon>
    </lineage>
</organism>
<dbReference type="EMBL" id="JAPDFW010000147">
    <property type="protein sequence ID" value="KAJ5066056.1"/>
    <property type="molecule type" value="Genomic_DNA"/>
</dbReference>
<dbReference type="SUPFAM" id="SSF53474">
    <property type="entry name" value="alpha/beta-Hydrolases"/>
    <property type="match status" value="1"/>
</dbReference>
<keyword evidence="2" id="KW-1185">Reference proteome</keyword>
<dbReference type="AlphaFoldDB" id="A0A9Q0R4M0"/>
<accession>A0A9Q0R4M0</accession>
<dbReference type="Proteomes" id="UP001149090">
    <property type="component" value="Unassembled WGS sequence"/>
</dbReference>
<gene>
    <name evidence="1" type="ORF">M0811_03389</name>
</gene>
<protein>
    <submittedName>
        <fullName evidence="1">Monoacylglycerol lipase</fullName>
    </submittedName>
</protein>
<sequence length="465" mass="53167">MDQVFQSILSHETKLKKSKGINIKMSVSKALELISKKLKTPQIQNSFGLINIENKEEIKIIELMDQIKQQILNSGLEDLTVKLTLMEAKQTPVTNEKNKVIKNTTDPENTWIVPKGNAEKVMVSEDEIEGAKVRTFIPKKWNGNVILFAHGFRPETETLGLVLTLDSNEPFIKKILKQGWIVAETSYRRNGRIIREAIQDLNNLRKYIMDHFGDISLCVIEGRSMGGCIATHIAEMYPDLYQGCVAIGAALLAKDDSNPLEFEYNPKIPLIFLTNQSELGTIQKYISKCKEQNKDQDIILPALWEVWREGHNLVSQKERFLAMNSLLEWITFQTNITVRSKNILIDYKRKSKSEEPLVSFDSNGLFVPVIQIDPVRSSFFLGLCSEDLAKIQIKINDYFWIKFNDKKVKVFYGTYPFFVSKGSWIAYDHPDGCICVSILDYYGVHFAAKQLGLEVHSQIFISKQD</sequence>